<accession>A0ABR3GG31</accession>
<evidence type="ECO:0000313" key="3">
    <source>
        <dbReference type="Proteomes" id="UP001447188"/>
    </source>
</evidence>
<dbReference type="EMBL" id="JBBBZM010000084">
    <property type="protein sequence ID" value="KAL0634818.1"/>
    <property type="molecule type" value="Genomic_DNA"/>
</dbReference>
<evidence type="ECO:0000259" key="1">
    <source>
        <dbReference type="Pfam" id="PF24809"/>
    </source>
</evidence>
<feature type="domain" description="DUF7708" evidence="1">
    <location>
        <begin position="74"/>
        <end position="218"/>
    </location>
</feature>
<sequence>MSASGPSSATANYQTVWAKALEHLNQLSPEQQKFYNLLSQNEKELLRNGSSPDDILHLLQKAGISKHSRFSRFSERFAKPLYQFQGVFEVMSSTNAGIGAPIWAPIKLVLQMVKLTSDEFSKIDTALSDMLRQLELFRKFEEHFKPSASKSWDHLYDALGMLYIDVIDFTLIAAKRYRTGTLVYTMRRVVRTFDSDFGDVMSSMKRHLDSIVPAAQLAGLTQSKAQYQDLSYQIRDEVDVNAKSRLGTE</sequence>
<gene>
    <name evidence="2" type="ORF">Q9L58_006251</name>
</gene>
<evidence type="ECO:0000313" key="2">
    <source>
        <dbReference type="EMBL" id="KAL0634818.1"/>
    </source>
</evidence>
<protein>
    <recommendedName>
        <fullName evidence="1">DUF7708 domain-containing protein</fullName>
    </recommendedName>
</protein>
<dbReference type="Proteomes" id="UP001447188">
    <property type="component" value="Unassembled WGS sequence"/>
</dbReference>
<dbReference type="InterPro" id="IPR056125">
    <property type="entry name" value="DUF7708"/>
</dbReference>
<organism evidence="2 3">
    <name type="scientific">Discina gigas</name>
    <dbReference type="NCBI Taxonomy" id="1032678"/>
    <lineage>
        <taxon>Eukaryota</taxon>
        <taxon>Fungi</taxon>
        <taxon>Dikarya</taxon>
        <taxon>Ascomycota</taxon>
        <taxon>Pezizomycotina</taxon>
        <taxon>Pezizomycetes</taxon>
        <taxon>Pezizales</taxon>
        <taxon>Discinaceae</taxon>
        <taxon>Discina</taxon>
    </lineage>
</organism>
<keyword evidence="3" id="KW-1185">Reference proteome</keyword>
<dbReference type="Pfam" id="PF24809">
    <property type="entry name" value="DUF7708"/>
    <property type="match status" value="1"/>
</dbReference>
<name>A0ABR3GG31_9PEZI</name>
<reference evidence="2 3" key="1">
    <citation type="submission" date="2024-02" db="EMBL/GenBank/DDBJ databases">
        <title>Discinaceae phylogenomics.</title>
        <authorList>
            <person name="Dirks A.C."/>
            <person name="James T.Y."/>
        </authorList>
    </citation>
    <scope>NUCLEOTIDE SEQUENCE [LARGE SCALE GENOMIC DNA]</scope>
    <source>
        <strain evidence="2 3">ACD0624</strain>
    </source>
</reference>
<proteinExistence type="predicted"/>
<comment type="caution">
    <text evidence="2">The sequence shown here is derived from an EMBL/GenBank/DDBJ whole genome shotgun (WGS) entry which is preliminary data.</text>
</comment>